<gene>
    <name evidence="2" type="ORF">VC03_04620</name>
</gene>
<dbReference type="Proteomes" id="UP000033103">
    <property type="component" value="Chromosome"/>
</dbReference>
<proteinExistence type="predicted"/>
<reference evidence="2 3" key="1">
    <citation type="journal article" date="2012" name="BMC Genomics">
        <title>Genomic sequence analysis and characterization of Sneathia amnii sp. nov.</title>
        <authorList>
            <consortium name="Vaginal Microbiome Consortium (additional members)"/>
            <person name="Harwich M.D.Jr."/>
            <person name="Serrano M.G."/>
            <person name="Fettweis J.M."/>
            <person name="Alves J.M."/>
            <person name="Reimers M.A."/>
            <person name="Buck G.A."/>
            <person name="Jefferson K.K."/>
        </authorList>
    </citation>
    <scope>NUCLEOTIDE SEQUENCE [LARGE SCALE GENOMIC DNA]</scope>
    <source>
        <strain evidence="2 3">SN35</strain>
    </source>
</reference>
<dbReference type="HOGENOM" id="CLU_2244332_0_0_0"/>
<feature type="transmembrane region" description="Helical" evidence="1">
    <location>
        <begin position="7"/>
        <end position="32"/>
    </location>
</feature>
<keyword evidence="1" id="KW-0472">Membrane</keyword>
<dbReference type="AlphaFoldDB" id="A0A0E3UU12"/>
<evidence type="ECO:0000256" key="1">
    <source>
        <dbReference type="SAM" id="Phobius"/>
    </source>
</evidence>
<accession>A0A0E3UU12</accession>
<evidence type="ECO:0000313" key="2">
    <source>
        <dbReference type="EMBL" id="AKC95774.1"/>
    </source>
</evidence>
<dbReference type="PATRIC" id="fig|1069640.6.peg.914"/>
<keyword evidence="1" id="KW-1133">Transmembrane helix</keyword>
<dbReference type="KEGG" id="sns:VC03_04620"/>
<organism evidence="2 3">
    <name type="scientific">Sneathia vaginalis</name>
    <dbReference type="NCBI Taxonomy" id="187101"/>
    <lineage>
        <taxon>Bacteria</taxon>
        <taxon>Fusobacteriati</taxon>
        <taxon>Fusobacteriota</taxon>
        <taxon>Fusobacteriia</taxon>
        <taxon>Fusobacteriales</taxon>
        <taxon>Leptotrichiaceae</taxon>
        <taxon>Sneathia</taxon>
    </lineage>
</organism>
<dbReference type="STRING" id="187101.VC03_04620"/>
<dbReference type="RefSeq" id="WP_046328878.1">
    <property type="nucleotide sequence ID" value="NZ_CP011280.1"/>
</dbReference>
<evidence type="ECO:0000313" key="3">
    <source>
        <dbReference type="Proteomes" id="UP000033103"/>
    </source>
</evidence>
<keyword evidence="3" id="KW-1185">Reference proteome</keyword>
<name>A0A0E3UU12_9FUSO</name>
<protein>
    <submittedName>
        <fullName evidence="2">Uncharacterized protein</fullName>
    </submittedName>
</protein>
<sequence>MKSLKWCMWYIIATCIWLVIFPVTGITAWAFMISGPLTIFLSIVKFVLELLKIDLHWLNNASISLGVYPDLIISLTVGVLLTVIGILLWILTKRIYQWLCSIKPKNY</sequence>
<dbReference type="EMBL" id="CP011280">
    <property type="protein sequence ID" value="AKC95774.1"/>
    <property type="molecule type" value="Genomic_DNA"/>
</dbReference>
<feature type="transmembrane region" description="Helical" evidence="1">
    <location>
        <begin position="71"/>
        <end position="91"/>
    </location>
</feature>
<keyword evidence="1" id="KW-0812">Transmembrane</keyword>